<dbReference type="PANTHER" id="PTHR47221">
    <property type="entry name" value="FIBRINOGEN ALPHA CHAIN"/>
    <property type="match status" value="1"/>
</dbReference>
<feature type="domain" description="Fibrinogen C-terminal" evidence="15">
    <location>
        <begin position="225"/>
        <end position="445"/>
    </location>
</feature>
<evidence type="ECO:0000256" key="3">
    <source>
        <dbReference type="ARBA" id="ARBA00022473"/>
    </source>
</evidence>
<dbReference type="InterPro" id="IPR057439">
    <property type="entry name" value="ANG-1/2/4"/>
</dbReference>
<keyword evidence="9" id="KW-1015">Disulfide bond</keyword>
<dbReference type="GO" id="GO:0005576">
    <property type="term" value="C:extracellular region"/>
    <property type="evidence" value="ECO:0007669"/>
    <property type="project" value="UniProtKB-SubCell"/>
</dbReference>
<dbReference type="FunFam" id="3.90.215.10:FF:000005">
    <property type="entry name" value="angiopoietin-1 isoform X2"/>
    <property type="match status" value="1"/>
</dbReference>
<evidence type="ECO:0000256" key="10">
    <source>
        <dbReference type="ARBA" id="ARBA00023180"/>
    </source>
</evidence>
<reference evidence="16" key="1">
    <citation type="submission" date="2020-12" db="EMBL/GenBank/DDBJ databases">
        <authorList>
            <consortium name="Molecular Ecology Group"/>
        </authorList>
    </citation>
    <scope>NUCLEOTIDE SEQUENCE</scope>
    <source>
        <strain evidence="16">TBG_1078</strain>
    </source>
</reference>
<evidence type="ECO:0000256" key="12">
    <source>
        <dbReference type="ARBA" id="ARBA00057929"/>
    </source>
</evidence>
<dbReference type="Proteomes" id="UP000645828">
    <property type="component" value="Unassembled WGS sequence"/>
</dbReference>
<comment type="subunit">
    <text evidence="11">Homooligomer. Interacts with TEK/TIE2. Interacts with SVEP1/polydom. Interacts with THBD; this interaction significantly inhibits the generation of activated PC and TAFIa/CPB2 by the thrombin/thrombomodulin complex.</text>
</comment>
<evidence type="ECO:0000256" key="1">
    <source>
        <dbReference type="ARBA" id="ARBA00004613"/>
    </source>
</evidence>
<evidence type="ECO:0000313" key="16">
    <source>
        <dbReference type="EMBL" id="CAD7693840.1"/>
    </source>
</evidence>
<keyword evidence="7" id="KW-0221">Differentiation</keyword>
<comment type="subcellular location">
    <subcellularLocation>
        <location evidence="1">Secreted</location>
    </subcellularLocation>
</comment>
<dbReference type="GO" id="GO:0007596">
    <property type="term" value="P:blood coagulation"/>
    <property type="evidence" value="ECO:0007669"/>
    <property type="project" value="InterPro"/>
</dbReference>
<feature type="coiled-coil region" evidence="13">
    <location>
        <begin position="109"/>
        <end position="198"/>
    </location>
</feature>
<feature type="signal peptide" evidence="14">
    <location>
        <begin position="1"/>
        <end position="20"/>
    </location>
</feature>
<dbReference type="InterPro" id="IPR002181">
    <property type="entry name" value="Fibrinogen_a/b/g_C_dom"/>
</dbReference>
<evidence type="ECO:0000313" key="17">
    <source>
        <dbReference type="Proteomes" id="UP000645828"/>
    </source>
</evidence>
<sequence>MTVFLSFAFLAAILTHIGCSNQRRSPENGGRRYNRIQHGQCAYTFILPEHDGNCRESTTDQYNTNALQRDAPHVEPDFSSQKLQHLEHVMENYTQWLQKVLNQTSRLEIQLLENSLSTYKLEKQLLQQTNEILKIHEKNSLLEHKILEMEGKHKEELDTLKEERENLQVLVTRQTYIIQELEKQLNRATNNNSVLQKQQLELMDTVHNLVNLCTKEGVLLKGGKKEEEKPFRDCADVYQAGFNKSGIYTIYINNMPEPKKVFCNMDLTGGGWTVIQHREDGSLDFQRGWKEYKMGFGNPSGEYWLGNEFIFAITSQRQYTLRIELMDWEGNRAYSQYDRFHIGNEKQNYRLYLKGHTGTAGKQSSLILHGADFSTKDADNDNCMCKCALMLTGGWWFDACGPSNLNGMFYTAGQNHGKLNGIKWHYFKGPSYSLRSTTMMIRPLDF</sequence>
<dbReference type="InterPro" id="IPR037579">
    <property type="entry name" value="FIB_ANG-like"/>
</dbReference>
<evidence type="ECO:0000256" key="8">
    <source>
        <dbReference type="ARBA" id="ARBA00023054"/>
    </source>
</evidence>
<keyword evidence="6 14" id="KW-0732">Signal</keyword>
<dbReference type="SMART" id="SM00186">
    <property type="entry name" value="FBG"/>
    <property type="match status" value="1"/>
</dbReference>
<organism evidence="16 17">
    <name type="scientific">Nyctereutes procyonoides</name>
    <name type="common">Raccoon dog</name>
    <name type="synonym">Canis procyonoides</name>
    <dbReference type="NCBI Taxonomy" id="34880"/>
    <lineage>
        <taxon>Eukaryota</taxon>
        <taxon>Metazoa</taxon>
        <taxon>Chordata</taxon>
        <taxon>Craniata</taxon>
        <taxon>Vertebrata</taxon>
        <taxon>Euteleostomi</taxon>
        <taxon>Mammalia</taxon>
        <taxon>Eutheria</taxon>
        <taxon>Laurasiatheria</taxon>
        <taxon>Carnivora</taxon>
        <taxon>Caniformia</taxon>
        <taxon>Canidae</taxon>
        <taxon>Nyctereutes</taxon>
    </lineage>
</organism>
<dbReference type="Gene3D" id="4.10.530.10">
    <property type="entry name" value="Gamma-fibrinogen Carboxyl Terminal Fragment, domain 2"/>
    <property type="match status" value="1"/>
</dbReference>
<evidence type="ECO:0000256" key="6">
    <source>
        <dbReference type="ARBA" id="ARBA00022729"/>
    </source>
</evidence>
<dbReference type="PROSITE" id="PS51406">
    <property type="entry name" value="FIBRINOGEN_C_2"/>
    <property type="match status" value="1"/>
</dbReference>
<dbReference type="EMBL" id="CAJHUB010000788">
    <property type="protein sequence ID" value="CAD7693840.1"/>
    <property type="molecule type" value="Genomic_DNA"/>
</dbReference>
<comment type="caution">
    <text evidence="16">The sequence shown here is derived from an EMBL/GenBank/DDBJ whole genome shotgun (WGS) entry which is preliminary data.</text>
</comment>
<keyword evidence="10" id="KW-0325">Glycoprotein</keyword>
<name>A0A811ZX69_NYCPR</name>
<comment type="function">
    <text evidence="12">Binds and activates TIE2 receptor by inducing its tyrosine phosphorylation. Implicated in endothelial developmental processes later and distinct from that of VEGF. Appears to play a crucial role in mediating reciprocal interactions between the endothelium and surrounding matrix and mesenchyme. Mediates blood vessel maturation/stability. It may play an important role in the heart early development.</text>
</comment>
<dbReference type="InterPro" id="IPR014716">
    <property type="entry name" value="Fibrinogen_a/b/g_C_1"/>
</dbReference>
<evidence type="ECO:0000256" key="5">
    <source>
        <dbReference type="ARBA" id="ARBA00022657"/>
    </source>
</evidence>
<keyword evidence="3" id="KW-0217">Developmental protein</keyword>
<protein>
    <recommendedName>
        <fullName evidence="2">Angiopoietin-1</fullName>
    </recommendedName>
</protein>
<keyword evidence="4" id="KW-0964">Secreted</keyword>
<feature type="chain" id="PRO_5032381236" description="Angiopoietin-1" evidence="14">
    <location>
        <begin position="21"/>
        <end position="446"/>
    </location>
</feature>
<dbReference type="FunFam" id="4.10.530.10:FF:000001">
    <property type="entry name" value="angiopoietin-2 isoform X1"/>
    <property type="match status" value="1"/>
</dbReference>
<evidence type="ECO:0000259" key="15">
    <source>
        <dbReference type="PROSITE" id="PS51406"/>
    </source>
</evidence>
<keyword evidence="17" id="KW-1185">Reference proteome</keyword>
<dbReference type="InterPro" id="IPR036056">
    <property type="entry name" value="Fibrinogen-like_C"/>
</dbReference>
<dbReference type="GO" id="GO:0043066">
    <property type="term" value="P:negative regulation of apoptotic process"/>
    <property type="evidence" value="ECO:0007669"/>
    <property type="project" value="UniProtKB-ARBA"/>
</dbReference>
<evidence type="ECO:0000256" key="14">
    <source>
        <dbReference type="SAM" id="SignalP"/>
    </source>
</evidence>
<proteinExistence type="predicted"/>
<dbReference type="Pfam" id="PF25443">
    <property type="entry name" value="ANG-1"/>
    <property type="match status" value="1"/>
</dbReference>
<evidence type="ECO:0000256" key="11">
    <source>
        <dbReference type="ARBA" id="ARBA00047001"/>
    </source>
</evidence>
<dbReference type="GO" id="GO:0001525">
    <property type="term" value="P:angiogenesis"/>
    <property type="evidence" value="ECO:0007669"/>
    <property type="project" value="UniProtKB-KW"/>
</dbReference>
<accession>A0A811ZX69</accession>
<evidence type="ECO:0000256" key="13">
    <source>
        <dbReference type="SAM" id="Coils"/>
    </source>
</evidence>
<keyword evidence="5" id="KW-0037">Angiogenesis</keyword>
<gene>
    <name evidence="16" type="ORF">NYPRO_LOCUS26632</name>
</gene>
<dbReference type="Gene3D" id="3.90.215.10">
    <property type="entry name" value="Gamma Fibrinogen, chain A, domain 1"/>
    <property type="match status" value="1"/>
</dbReference>
<dbReference type="PANTHER" id="PTHR47221:SF6">
    <property type="entry name" value="FIBRINOGEN ALPHA CHAIN"/>
    <property type="match status" value="1"/>
</dbReference>
<dbReference type="Pfam" id="PF00147">
    <property type="entry name" value="Fibrinogen_C"/>
    <property type="match status" value="1"/>
</dbReference>
<dbReference type="PROSITE" id="PS00514">
    <property type="entry name" value="FIBRINOGEN_C_1"/>
    <property type="match status" value="1"/>
</dbReference>
<evidence type="ECO:0000256" key="9">
    <source>
        <dbReference type="ARBA" id="ARBA00023157"/>
    </source>
</evidence>
<evidence type="ECO:0000256" key="2">
    <source>
        <dbReference type="ARBA" id="ARBA00015279"/>
    </source>
</evidence>
<dbReference type="InterPro" id="IPR020837">
    <property type="entry name" value="Fibrinogen_CS"/>
</dbReference>
<dbReference type="AlphaFoldDB" id="A0A811ZX69"/>
<dbReference type="GO" id="GO:0030154">
    <property type="term" value="P:cell differentiation"/>
    <property type="evidence" value="ECO:0007669"/>
    <property type="project" value="UniProtKB-KW"/>
</dbReference>
<dbReference type="NCBIfam" id="NF040941">
    <property type="entry name" value="GGGWT_bact"/>
    <property type="match status" value="1"/>
</dbReference>
<dbReference type="CDD" id="cd00087">
    <property type="entry name" value="FReD"/>
    <property type="match status" value="1"/>
</dbReference>
<evidence type="ECO:0000256" key="7">
    <source>
        <dbReference type="ARBA" id="ARBA00022782"/>
    </source>
</evidence>
<evidence type="ECO:0000256" key="4">
    <source>
        <dbReference type="ARBA" id="ARBA00022525"/>
    </source>
</evidence>
<dbReference type="SUPFAM" id="SSF56496">
    <property type="entry name" value="Fibrinogen C-terminal domain-like"/>
    <property type="match status" value="1"/>
</dbReference>
<keyword evidence="8 13" id="KW-0175">Coiled coil</keyword>